<evidence type="ECO:0000313" key="19">
    <source>
        <dbReference type="Proteomes" id="UP000016511"/>
    </source>
</evidence>
<evidence type="ECO:0000259" key="16">
    <source>
        <dbReference type="PROSITE" id="PS51192"/>
    </source>
</evidence>
<keyword evidence="7 12" id="KW-0067">ATP-binding</keyword>
<dbReference type="HOGENOM" id="CLU_009621_2_1_9"/>
<evidence type="ECO:0000256" key="14">
    <source>
        <dbReference type="SAM" id="Coils"/>
    </source>
</evidence>
<evidence type="ECO:0000256" key="10">
    <source>
        <dbReference type="ARBA" id="ARBA00026033"/>
    </source>
</evidence>
<comment type="subcellular location">
    <subcellularLocation>
        <location evidence="1 12 13">Cytoplasm</location>
    </subcellularLocation>
</comment>
<dbReference type="GO" id="GO:0009380">
    <property type="term" value="C:excinuclease repair complex"/>
    <property type="evidence" value="ECO:0007669"/>
    <property type="project" value="InterPro"/>
</dbReference>
<reference evidence="18 19" key="1">
    <citation type="submission" date="2013-08" db="EMBL/GenBank/DDBJ databases">
        <authorList>
            <person name="Weinstock G."/>
            <person name="Sodergren E."/>
            <person name="Wylie T."/>
            <person name="Fulton L."/>
            <person name="Fulton R."/>
            <person name="Fronick C."/>
            <person name="O'Laughlin M."/>
            <person name="Godfrey J."/>
            <person name="Miner T."/>
            <person name="Herter B."/>
            <person name="Appelbaum E."/>
            <person name="Cordes M."/>
            <person name="Lek S."/>
            <person name="Wollam A."/>
            <person name="Pepin K.H."/>
            <person name="Palsikar V.B."/>
            <person name="Mitreva M."/>
            <person name="Wilson R.K."/>
        </authorList>
    </citation>
    <scope>NUCLEOTIDE SEQUENCE [LARGE SCALE GENOMIC DNA]</scope>
    <source>
        <strain evidence="18 19">ATCC 12856</strain>
    </source>
</reference>
<evidence type="ECO:0000256" key="4">
    <source>
        <dbReference type="ARBA" id="ARBA00022741"/>
    </source>
</evidence>
<evidence type="ECO:0000259" key="15">
    <source>
        <dbReference type="PROSITE" id="PS50151"/>
    </source>
</evidence>
<dbReference type="InterPro" id="IPR024759">
    <property type="entry name" value="UvrB_YAD/RRR_dom"/>
</dbReference>
<dbReference type="InterPro" id="IPR041471">
    <property type="entry name" value="UvrB_inter"/>
</dbReference>
<dbReference type="SMART" id="SM00487">
    <property type="entry name" value="DEXDc"/>
    <property type="match status" value="1"/>
</dbReference>
<comment type="domain">
    <text evidence="12">The beta-hairpin motif is involved in DNA binding.</text>
</comment>
<feature type="binding site" evidence="12">
    <location>
        <begin position="42"/>
        <end position="49"/>
    </location>
    <ligand>
        <name>ATP</name>
        <dbReference type="ChEBI" id="CHEBI:30616"/>
    </ligand>
</feature>
<evidence type="ECO:0000313" key="18">
    <source>
        <dbReference type="EMBL" id="ERI04499.1"/>
    </source>
</evidence>
<evidence type="ECO:0000256" key="12">
    <source>
        <dbReference type="HAMAP-Rule" id="MF_00204"/>
    </source>
</evidence>
<keyword evidence="5 12" id="KW-0227">DNA damage</keyword>
<dbReference type="Gene3D" id="4.10.860.10">
    <property type="entry name" value="UVR domain"/>
    <property type="match status" value="1"/>
</dbReference>
<dbReference type="Proteomes" id="UP000016511">
    <property type="component" value="Unassembled WGS sequence"/>
</dbReference>
<feature type="domain" description="Helicase C-terminal" evidence="17">
    <location>
        <begin position="433"/>
        <end position="599"/>
    </location>
</feature>
<keyword evidence="8 12" id="KW-0267">Excision nuclease</keyword>
<evidence type="ECO:0000256" key="6">
    <source>
        <dbReference type="ARBA" id="ARBA00022769"/>
    </source>
</evidence>
<dbReference type="EMBL" id="AWSJ01000381">
    <property type="protein sequence ID" value="ERI04499.1"/>
    <property type="molecule type" value="Genomic_DNA"/>
</dbReference>
<evidence type="ECO:0000256" key="3">
    <source>
        <dbReference type="ARBA" id="ARBA00022490"/>
    </source>
</evidence>
<dbReference type="InterPro" id="IPR036876">
    <property type="entry name" value="UVR_dom_sf"/>
</dbReference>
<evidence type="ECO:0000256" key="8">
    <source>
        <dbReference type="ARBA" id="ARBA00022881"/>
    </source>
</evidence>
<keyword evidence="6 12" id="KW-0228">DNA excision</keyword>
<evidence type="ECO:0000256" key="2">
    <source>
        <dbReference type="ARBA" id="ARBA00008533"/>
    </source>
</evidence>
<dbReference type="GO" id="GO:0003677">
    <property type="term" value="F:DNA binding"/>
    <property type="evidence" value="ECO:0007669"/>
    <property type="project" value="UniProtKB-UniRule"/>
</dbReference>
<sequence>MEKLKKKFELVSEYQPQGDQPTAIEKLSDGILNGKKHQTLLGATGTGKTFTMAHVINKVQKPTLIIAHNKTLAAQLTSEFKEFFPNNEVGYFVSYYDYYQPEAYIPQSDTYIEKDASINEEIDKLRHSATSALFEREDVIIVASVSCIYGLGSPQEYGSLLLSLRRGMERNRDDILRKLIDIQYDRNDINFTRGTFRVRGDVVEIFPASNSEHAVRVEFFGDEIDRITEIDALTGEVLGEREHVAIFPASHYVTGQDKMQRAIKSIEAELEEQLAHFKAEGKLLEAQRLEQRTRYDIEMMQEMGYCSGVENYSRHLTGLSAGATPYTLLDYFPDDFLIMVDESHITLPQVRGMYNGDKARKEMLINHGFRLPSAADNRPLKFEEFEKHVKQIVYVSATPGPYEMEKTPEVVEQVIRPTGLLDPTIDIRPSKGQIDDLLGEINDRIAKGERVLVTTLTKKMSEDLTDYLKEVGIKVRYLHSDIKTIERMQIIRDLRVGTFDVLIGINLLREGLDIPEVSLVAILDADKEGFLRNERSLIQTIGRAARNANGHVIMYADKMTHSIERAVEETNRRRERQIAYNEEYGITPQTIRKAVREVIEATKAAEEQAEYLPQKAYSKLSKKEKQEVVARLEDEMKEAARGLNFERAAELRDLILEIKAEG</sequence>
<evidence type="ECO:0000256" key="13">
    <source>
        <dbReference type="RuleBase" id="RU003587"/>
    </source>
</evidence>
<dbReference type="NCBIfam" id="TIGR00631">
    <property type="entry name" value="uvrb"/>
    <property type="match status" value="1"/>
</dbReference>
<dbReference type="PROSITE" id="PS50151">
    <property type="entry name" value="UVR"/>
    <property type="match status" value="1"/>
</dbReference>
<dbReference type="SUPFAM" id="SSF52540">
    <property type="entry name" value="P-loop containing nucleoside triphosphate hydrolases"/>
    <property type="match status" value="2"/>
</dbReference>
<dbReference type="InterPro" id="IPR027417">
    <property type="entry name" value="P-loop_NTPase"/>
</dbReference>
<keyword evidence="19" id="KW-1185">Reference proteome</keyword>
<dbReference type="Gene3D" id="3.40.50.300">
    <property type="entry name" value="P-loop containing nucleotide triphosphate hydrolases"/>
    <property type="match status" value="3"/>
</dbReference>
<dbReference type="AlphaFoldDB" id="U1W7M7"/>
<comment type="subunit">
    <text evidence="10 12 13">Forms a heterotetramer with UvrA during the search for lesions. Interacts with UvrC in an incision complex.</text>
</comment>
<keyword evidence="4 12" id="KW-0547">Nucleotide-binding</keyword>
<feature type="domain" description="Helicase ATP-binding" evidence="16">
    <location>
        <begin position="29"/>
        <end position="163"/>
    </location>
</feature>
<dbReference type="NCBIfam" id="NF003673">
    <property type="entry name" value="PRK05298.1"/>
    <property type="match status" value="1"/>
</dbReference>
<dbReference type="Pfam" id="PF02151">
    <property type="entry name" value="UVR"/>
    <property type="match status" value="1"/>
</dbReference>
<accession>U1W7M7</accession>
<name>U1W7M7_ANEAE</name>
<dbReference type="InterPro" id="IPR001943">
    <property type="entry name" value="UVR_dom"/>
</dbReference>
<dbReference type="Pfam" id="PF00271">
    <property type="entry name" value="Helicase_C"/>
    <property type="match status" value="1"/>
</dbReference>
<dbReference type="Pfam" id="PF12344">
    <property type="entry name" value="UvrB"/>
    <property type="match status" value="1"/>
</dbReference>
<dbReference type="InterPro" id="IPR014001">
    <property type="entry name" value="Helicase_ATP-bd"/>
</dbReference>
<dbReference type="eggNOG" id="COG0556">
    <property type="taxonomic scope" value="Bacteria"/>
</dbReference>
<dbReference type="PANTHER" id="PTHR24029:SF0">
    <property type="entry name" value="UVRABC SYSTEM PROTEIN B"/>
    <property type="match status" value="1"/>
</dbReference>
<feature type="domain" description="UVR" evidence="15">
    <location>
        <begin position="626"/>
        <end position="661"/>
    </location>
</feature>
<dbReference type="InterPro" id="IPR006935">
    <property type="entry name" value="Helicase/UvrB_N"/>
</dbReference>
<proteinExistence type="inferred from homology"/>
<comment type="similarity">
    <text evidence="2 12 13">Belongs to the UvrB family.</text>
</comment>
<feature type="coiled-coil region" evidence="14">
    <location>
        <begin position="622"/>
        <end position="649"/>
    </location>
</feature>
<feature type="coiled-coil region" evidence="14">
    <location>
        <begin position="256"/>
        <end position="287"/>
    </location>
</feature>
<evidence type="ECO:0000256" key="1">
    <source>
        <dbReference type="ARBA" id="ARBA00004496"/>
    </source>
</evidence>
<dbReference type="HAMAP" id="MF_00204">
    <property type="entry name" value="UvrB"/>
    <property type="match status" value="1"/>
</dbReference>
<dbReference type="GO" id="GO:0016887">
    <property type="term" value="F:ATP hydrolysis activity"/>
    <property type="evidence" value="ECO:0007669"/>
    <property type="project" value="InterPro"/>
</dbReference>
<dbReference type="GO" id="GO:0009381">
    <property type="term" value="F:excinuclease ABC activity"/>
    <property type="evidence" value="ECO:0007669"/>
    <property type="project" value="UniProtKB-UniRule"/>
</dbReference>
<dbReference type="Pfam" id="PF17757">
    <property type="entry name" value="UvrB_inter"/>
    <property type="match status" value="1"/>
</dbReference>
<dbReference type="SUPFAM" id="SSF46600">
    <property type="entry name" value="C-terminal UvrC-binding domain of UvrB"/>
    <property type="match status" value="1"/>
</dbReference>
<keyword evidence="12 13" id="KW-0742">SOS response</keyword>
<feature type="short sequence motif" description="Beta-hairpin" evidence="12">
    <location>
        <begin position="95"/>
        <end position="118"/>
    </location>
</feature>
<evidence type="ECO:0000256" key="7">
    <source>
        <dbReference type="ARBA" id="ARBA00022840"/>
    </source>
</evidence>
<dbReference type="CDD" id="cd17916">
    <property type="entry name" value="DEXHc_UvrB"/>
    <property type="match status" value="1"/>
</dbReference>
<comment type="caution">
    <text evidence="18">The sequence shown here is derived from an EMBL/GenBank/DDBJ whole genome shotgun (WGS) entry which is preliminary data.</text>
</comment>
<dbReference type="GO" id="GO:0006289">
    <property type="term" value="P:nucleotide-excision repair"/>
    <property type="evidence" value="ECO:0007669"/>
    <property type="project" value="UniProtKB-UniRule"/>
</dbReference>
<dbReference type="InterPro" id="IPR004807">
    <property type="entry name" value="UvrB"/>
</dbReference>
<dbReference type="SMART" id="SM00490">
    <property type="entry name" value="HELICc"/>
    <property type="match status" value="1"/>
</dbReference>
<dbReference type="PROSITE" id="PS51194">
    <property type="entry name" value="HELICASE_CTER"/>
    <property type="match status" value="1"/>
</dbReference>
<gene>
    <name evidence="12" type="primary">uvrB</name>
    <name evidence="18" type="ORF">HMPREF0083_06011</name>
</gene>
<keyword evidence="14" id="KW-0175">Coiled coil</keyword>
<evidence type="ECO:0000256" key="9">
    <source>
        <dbReference type="ARBA" id="ARBA00023204"/>
    </source>
</evidence>
<dbReference type="Gene3D" id="6.10.140.240">
    <property type="match status" value="1"/>
</dbReference>
<protein>
    <recommendedName>
        <fullName evidence="11 12">UvrABC system protein B</fullName>
        <shortName evidence="12">Protein UvrB</shortName>
    </recommendedName>
    <alternativeName>
        <fullName evidence="12">Excinuclease ABC subunit B</fullName>
    </alternativeName>
</protein>
<keyword evidence="3 12" id="KW-0963">Cytoplasm</keyword>
<dbReference type="PATRIC" id="fig|649747.3.peg.5379"/>
<dbReference type="CDD" id="cd18790">
    <property type="entry name" value="SF2_C_UvrB"/>
    <property type="match status" value="1"/>
</dbReference>
<dbReference type="InterPro" id="IPR001650">
    <property type="entry name" value="Helicase_C-like"/>
</dbReference>
<organism evidence="18 19">
    <name type="scientific">Aneurinibacillus aneurinilyticus ATCC 12856</name>
    <dbReference type="NCBI Taxonomy" id="649747"/>
    <lineage>
        <taxon>Bacteria</taxon>
        <taxon>Bacillati</taxon>
        <taxon>Bacillota</taxon>
        <taxon>Bacilli</taxon>
        <taxon>Bacillales</taxon>
        <taxon>Paenibacillaceae</taxon>
        <taxon>Aneurinibacillus group</taxon>
        <taxon>Aneurinibacillus</taxon>
    </lineage>
</organism>
<dbReference type="PROSITE" id="PS51192">
    <property type="entry name" value="HELICASE_ATP_BIND_1"/>
    <property type="match status" value="1"/>
</dbReference>
<dbReference type="GO" id="GO:0005737">
    <property type="term" value="C:cytoplasm"/>
    <property type="evidence" value="ECO:0007669"/>
    <property type="project" value="UniProtKB-SubCell"/>
</dbReference>
<dbReference type="GO" id="GO:0009432">
    <property type="term" value="P:SOS response"/>
    <property type="evidence" value="ECO:0007669"/>
    <property type="project" value="UniProtKB-UniRule"/>
</dbReference>
<dbReference type="GO" id="GO:0005524">
    <property type="term" value="F:ATP binding"/>
    <property type="evidence" value="ECO:0007669"/>
    <property type="project" value="UniProtKB-UniRule"/>
</dbReference>
<evidence type="ECO:0000256" key="11">
    <source>
        <dbReference type="ARBA" id="ARBA00029504"/>
    </source>
</evidence>
<dbReference type="Pfam" id="PF04851">
    <property type="entry name" value="ResIII"/>
    <property type="match status" value="1"/>
</dbReference>
<comment type="function">
    <text evidence="12">The UvrABC repair system catalyzes the recognition and processing of DNA lesions. A damage recognition complex composed of 2 UvrA and 2 UvrB subunits scans DNA for abnormalities. Upon binding of the UvrA(2)B(2) complex to a putative damaged site, the DNA wraps around one UvrB monomer. DNA wrap is dependent on ATP binding by UvrB and probably causes local melting of the DNA helix, facilitating insertion of UvrB beta-hairpin between the DNA strands. Then UvrB probes one DNA strand for the presence of a lesion. If a lesion is found the UvrA subunits dissociate and the UvrB-DNA preincision complex is formed. This complex is subsequently bound by UvrC and the second UvrB is released. If no lesion is found, the DNA wraps around the other UvrB subunit that will check the other stand for damage.</text>
</comment>
<dbReference type="STRING" id="649747.HMPREF0083_06011"/>
<keyword evidence="9 12" id="KW-0234">DNA repair</keyword>
<evidence type="ECO:0000259" key="17">
    <source>
        <dbReference type="PROSITE" id="PS51194"/>
    </source>
</evidence>
<evidence type="ECO:0000256" key="5">
    <source>
        <dbReference type="ARBA" id="ARBA00022763"/>
    </source>
</evidence>
<dbReference type="PANTHER" id="PTHR24029">
    <property type="entry name" value="UVRABC SYSTEM PROTEIN B"/>
    <property type="match status" value="1"/>
</dbReference>